<keyword evidence="2" id="KW-0175">Coiled coil</keyword>
<gene>
    <name evidence="8" type="ORF">IHE44_0013580</name>
    <name evidence="7" type="ORF">IHE44_012061</name>
</gene>
<dbReference type="FunFam" id="1.25.10.10:FF:000012">
    <property type="entry name" value="Dishevelled associated activator of morphogenesis 2"/>
    <property type="match status" value="1"/>
</dbReference>
<dbReference type="InterPro" id="IPR010472">
    <property type="entry name" value="FH3_dom"/>
</dbReference>
<dbReference type="GO" id="GO:0016055">
    <property type="term" value="P:Wnt signaling pathway"/>
    <property type="evidence" value="ECO:0007669"/>
    <property type="project" value="UniProtKB-KW"/>
</dbReference>
<dbReference type="InterPro" id="IPR014768">
    <property type="entry name" value="GBD/FH3_dom"/>
</dbReference>
<dbReference type="PROSITE" id="PS51231">
    <property type="entry name" value="DAD"/>
    <property type="match status" value="1"/>
</dbReference>
<dbReference type="SUPFAM" id="SSF48371">
    <property type="entry name" value="ARM repeat"/>
    <property type="match status" value="1"/>
</dbReference>
<dbReference type="InterPro" id="IPR016024">
    <property type="entry name" value="ARM-type_fold"/>
</dbReference>
<dbReference type="FunFam" id="1.10.238.150:FF:000001">
    <property type="entry name" value="Dishevelled associated activator of morphogenesis 1"/>
    <property type="match status" value="1"/>
</dbReference>
<comment type="caution">
    <text evidence="7">The sequence shown here is derived from an EMBL/GenBank/DDBJ whole genome shotgun (WGS) entry which is preliminary data.</text>
</comment>
<dbReference type="GO" id="GO:0001725">
    <property type="term" value="C:stress fiber"/>
    <property type="evidence" value="ECO:0007669"/>
    <property type="project" value="TreeGrafter"/>
</dbReference>
<dbReference type="Gene3D" id="1.25.10.10">
    <property type="entry name" value="Leucine-rich Repeat Variant"/>
    <property type="match status" value="2"/>
</dbReference>
<feature type="region of interest" description="Disordered" evidence="3">
    <location>
        <begin position="1285"/>
        <end position="1331"/>
    </location>
</feature>
<dbReference type="InterPro" id="IPR011989">
    <property type="entry name" value="ARM-like"/>
</dbReference>
<feature type="domain" description="FH2" evidence="6">
    <location>
        <begin position="855"/>
        <end position="1306"/>
    </location>
</feature>
<dbReference type="InterPro" id="IPR014767">
    <property type="entry name" value="DAD_dom"/>
</dbReference>
<evidence type="ECO:0000259" key="6">
    <source>
        <dbReference type="PROSITE" id="PS51444"/>
    </source>
</evidence>
<feature type="region of interest" description="Disordered" evidence="3">
    <location>
        <begin position="777"/>
        <end position="855"/>
    </location>
</feature>
<dbReference type="GO" id="GO:0031267">
    <property type="term" value="F:small GTPase binding"/>
    <property type="evidence" value="ECO:0007669"/>
    <property type="project" value="InterPro"/>
</dbReference>
<proteinExistence type="predicted"/>
<dbReference type="SMART" id="SM00498">
    <property type="entry name" value="FH2"/>
    <property type="match status" value="1"/>
</dbReference>
<feature type="coiled-coil region" evidence="2">
    <location>
        <begin position="1186"/>
        <end position="1220"/>
    </location>
</feature>
<dbReference type="SMART" id="SM01139">
    <property type="entry name" value="Drf_FH3"/>
    <property type="match status" value="1"/>
</dbReference>
<keyword evidence="9" id="KW-1185">Reference proteome</keyword>
<dbReference type="InterPro" id="IPR051425">
    <property type="entry name" value="Formin_Homology"/>
</dbReference>
<dbReference type="Proteomes" id="UP000618051">
    <property type="component" value="Unassembled WGS sequence"/>
</dbReference>
<evidence type="ECO:0000259" key="5">
    <source>
        <dbReference type="PROSITE" id="PS51232"/>
    </source>
</evidence>
<feature type="compositionally biased region" description="Pro residues" evidence="3">
    <location>
        <begin position="782"/>
        <end position="848"/>
    </location>
</feature>
<evidence type="ECO:0008006" key="10">
    <source>
        <dbReference type="Google" id="ProtNLM"/>
    </source>
</evidence>
<dbReference type="Pfam" id="PF02181">
    <property type="entry name" value="FH2"/>
    <property type="match status" value="2"/>
</dbReference>
<dbReference type="FunFam" id="1.20.58.2220:FF:000002">
    <property type="entry name" value="Dishevelled associated activator of morphogenesis 1"/>
    <property type="match status" value="1"/>
</dbReference>
<dbReference type="PROSITE" id="PS51232">
    <property type="entry name" value="GBD_FH3"/>
    <property type="match status" value="1"/>
</dbReference>
<evidence type="ECO:0000256" key="2">
    <source>
        <dbReference type="SAM" id="Coils"/>
    </source>
</evidence>
<evidence type="ECO:0000259" key="4">
    <source>
        <dbReference type="PROSITE" id="PS51231"/>
    </source>
</evidence>
<dbReference type="PANTHER" id="PTHR45725:SF16">
    <property type="entry name" value="DISHEVELED-ASSOCIATED ACTIVATOR OF MORPHOGENESIS 1"/>
    <property type="match status" value="1"/>
</dbReference>
<dbReference type="SUPFAM" id="SSF101447">
    <property type="entry name" value="Formin homology 2 domain (FH2 domain)"/>
    <property type="match status" value="1"/>
</dbReference>
<dbReference type="PROSITE" id="PS51444">
    <property type="entry name" value="FH2"/>
    <property type="match status" value="1"/>
</dbReference>
<dbReference type="InterPro" id="IPR042201">
    <property type="entry name" value="FH2_Formin_sf"/>
</dbReference>
<dbReference type="GO" id="GO:0030036">
    <property type="term" value="P:actin cytoskeleton organization"/>
    <property type="evidence" value="ECO:0007669"/>
    <property type="project" value="InterPro"/>
</dbReference>
<accession>A0A835TVJ6</accession>
<dbReference type="Gene3D" id="1.20.58.2220">
    <property type="entry name" value="Formin, FH2 domain"/>
    <property type="match status" value="1"/>
</dbReference>
<evidence type="ECO:0000313" key="8">
    <source>
        <dbReference type="EMBL" id="KAI1237503.1"/>
    </source>
</evidence>
<dbReference type="Pfam" id="PF06371">
    <property type="entry name" value="Drf_GBD"/>
    <property type="match status" value="2"/>
</dbReference>
<dbReference type="Gene3D" id="6.10.30.30">
    <property type="match status" value="1"/>
</dbReference>
<dbReference type="GO" id="GO:0003779">
    <property type="term" value="F:actin binding"/>
    <property type="evidence" value="ECO:0007669"/>
    <property type="project" value="InterPro"/>
</dbReference>
<feature type="coiled-coil region" evidence="2">
    <location>
        <begin position="691"/>
        <end position="774"/>
    </location>
</feature>
<feature type="compositionally biased region" description="Basic and acidic residues" evidence="3">
    <location>
        <begin position="1364"/>
        <end position="1375"/>
    </location>
</feature>
<dbReference type="Gene3D" id="1.20.120.330">
    <property type="entry name" value="Nucleotidyltransferases domain 2"/>
    <property type="match status" value="1"/>
</dbReference>
<keyword evidence="1" id="KW-0879">Wnt signaling pathway</keyword>
<reference evidence="8" key="3">
    <citation type="submission" date="2022-01" db="EMBL/GenBank/DDBJ databases">
        <authorList>
            <person name="Rubenstein D.R."/>
        </authorList>
    </citation>
    <scope>NUCLEOTIDE SEQUENCE</scope>
    <source>
        <strain evidence="8">SS15</strain>
        <tissue evidence="8">Liver</tissue>
    </source>
</reference>
<evidence type="ECO:0000313" key="9">
    <source>
        <dbReference type="Proteomes" id="UP000618051"/>
    </source>
</evidence>
<dbReference type="EMBL" id="JADDUC020000007">
    <property type="protein sequence ID" value="KAI1237503.1"/>
    <property type="molecule type" value="Genomic_DNA"/>
</dbReference>
<dbReference type="InterPro" id="IPR015425">
    <property type="entry name" value="FH2_Formin"/>
</dbReference>
<reference evidence="8 9" key="2">
    <citation type="journal article" date="2021" name="J. Hered.">
        <title>Feather Gene Expression Elucidates the Developmental Basis of Plumage Iridescence in African Starlings.</title>
        <authorList>
            <person name="Rubenstein D.R."/>
            <person name="Corvelo A."/>
            <person name="MacManes M.D."/>
            <person name="Maia R."/>
            <person name="Narzisi G."/>
            <person name="Rousaki A."/>
            <person name="Vandenabeele P."/>
            <person name="Shawkey M.D."/>
            <person name="Solomon J."/>
        </authorList>
    </citation>
    <scope>NUCLEOTIDE SEQUENCE [LARGE SCALE GENOMIC DNA]</scope>
    <source>
        <strain evidence="8">SS15</strain>
    </source>
</reference>
<evidence type="ECO:0000313" key="7">
    <source>
        <dbReference type="EMBL" id="KAG0120707.1"/>
    </source>
</evidence>
<organism evidence="7">
    <name type="scientific">Lamprotornis superbus</name>
    <dbReference type="NCBI Taxonomy" id="245042"/>
    <lineage>
        <taxon>Eukaryota</taxon>
        <taxon>Metazoa</taxon>
        <taxon>Chordata</taxon>
        <taxon>Craniata</taxon>
        <taxon>Vertebrata</taxon>
        <taxon>Euteleostomi</taxon>
        <taxon>Archelosauria</taxon>
        <taxon>Archosauria</taxon>
        <taxon>Dinosauria</taxon>
        <taxon>Saurischia</taxon>
        <taxon>Theropoda</taxon>
        <taxon>Coelurosauria</taxon>
        <taxon>Aves</taxon>
        <taxon>Neognathae</taxon>
        <taxon>Neoaves</taxon>
        <taxon>Telluraves</taxon>
        <taxon>Australaves</taxon>
        <taxon>Passeriformes</taxon>
        <taxon>Sturnidae</taxon>
        <taxon>Lamprotornis</taxon>
    </lineage>
</organism>
<evidence type="ECO:0000256" key="1">
    <source>
        <dbReference type="ARBA" id="ARBA00022687"/>
    </source>
</evidence>
<dbReference type="PANTHER" id="PTHR45725">
    <property type="entry name" value="FORMIN HOMOLOGY 2 FAMILY MEMBER"/>
    <property type="match status" value="1"/>
</dbReference>
<dbReference type="Pfam" id="PF06367">
    <property type="entry name" value="Drf_FH3"/>
    <property type="match status" value="1"/>
</dbReference>
<dbReference type="EMBL" id="JADDUC010000059">
    <property type="protein sequence ID" value="KAG0120707.1"/>
    <property type="molecule type" value="Genomic_DNA"/>
</dbReference>
<protein>
    <recommendedName>
        <fullName evidence="10">Disheveled-associated activator of morphogenesis 1</fullName>
    </recommendedName>
</protein>
<sequence length="1375" mass="155714">MMSFYGAGLFLHGGPLKCGAGNKSMGAVMDVRLLLAKNHPLVLPALGQRGGDQASELVGHGLGRLSPLAPLHPVPPAWLSSQGRLHLSSRVAPRSFYISWRSELKLENPETFPEPKHAMAGGLLAPVSWAPIKQVPHSMSTMVDGLLPLLHAGFVLLQSGYQRVYLSSSGLPKCRLILKASDFLQVICHEAYGGTRRIVAMAPRKRSGRGISFIFCCFRSSDHPEITYRLRNDSSFALQTMEPSLPMPPVEELDAMFTELVDELDLTDKHREAMFALPAEKKWQIYCSKKKDQEENKGATSWPEFYIDQLNSMAARKSLIALEKEDEEERNKTIESLKTALRTKPMRQFPSLPCLYCCGCGFGFEFSGRAGAAFFVSHFVIFFLFLGRFSDQEPPGPPCLFVTRFIDLDGLSCILNFLKSMDYETAESRIHTSLIGCIKALMNNSLGRAHVLAHLESINVIAQSLSTENIKTKVAVLEIMGAVCLVPGGHKKVLEAMLHYQKYASERTRFQTLINDLDKSTGRYRDEVSLKTAIMSFINAVLSQGAGVESLDFRLHLRYEFLMLGIQPVIDKLRQHENSTLDRHLDFFEMLRNEDELEFAKRFELVHIDTKSATQMFELTRKRLTHSEAYPHFMSILHHCLQMPYKRSGNTVQYWLLLDRIVQQIVIQSDKGQDPDATPLENFNIKNVVRMLVNENEVKQWKEQAEKMRKEHTELQQKLEKKERECDAKAQEKEEMMQTLNKMKEKLEKESSEHKQVKQQVADLTAQLHEMSRRAICAASPGGPPMPPGAPGGPSPSPTPGSLLPPPPPPPLPGVCPPPPPPPPPPGGPPPPPGPPPLGGMMPPPGPPMGMAFKKKSIPQPTNALKSFNWSKLPENKLAGTVWTNIDDTKVFKILDLEDLERTFSAYQRQQVTAGPGWAHLAKVPPIWDHMLSLVVPKHISHHYSIPKPCLPDRLHLLYPLIHDFFVNGSSRQKEDAIDDTLSSRHKVKELSVIDGRRAQNCNILLSRLKLSNEEIKRAILTMDEQEDLPKDMLEQLLKFVPEKGDIDLLEEHKHELDRMAKADRFLFEMSRINHYQQRLQSLYFKKKFAERVAEVKPKAVLQSSSLQQLLEVVLAFGNYMNKGQRGNAFGFKISSLNKIADTKSSIDKNITLLHYLITVVEKKYPKVLRLHEELRDIPQAAKVNMTELEKEINTLRSGLRAVETELDFQKSQVQQAGDKFVSVVSQFITLASFSFSDVEDLLTEAKDLFSKAVKHFGEDTDKMQPDEFFGIFDQFLQAVTEAKQENENMRKRKEEEERRARMEAQLKEQRERERKARKAKETGEESGEFDDLVSALRSGEVFDKDLTKLKRNRKRITNQLAESGRERPVTKLNF</sequence>
<evidence type="ECO:0000256" key="3">
    <source>
        <dbReference type="SAM" id="MobiDB-lite"/>
    </source>
</evidence>
<name>A0A835TVJ6_9PASS</name>
<dbReference type="Gene3D" id="1.10.238.150">
    <property type="entry name" value="Formin, FH3 diaphanous domain"/>
    <property type="match status" value="1"/>
</dbReference>
<feature type="region of interest" description="Disordered" evidence="3">
    <location>
        <begin position="1353"/>
        <end position="1375"/>
    </location>
</feature>
<feature type="domain" description="GBD/FH3" evidence="5">
    <location>
        <begin position="245"/>
        <end position="673"/>
    </location>
</feature>
<dbReference type="SMART" id="SM01140">
    <property type="entry name" value="Drf_GBD"/>
    <property type="match status" value="1"/>
</dbReference>
<reference evidence="7" key="1">
    <citation type="submission" date="2020-10" db="EMBL/GenBank/DDBJ databases">
        <title>Feather gene expression reveals the developmental basis of iridescence in African starlings.</title>
        <authorList>
            <person name="Rubenstein D.R."/>
        </authorList>
    </citation>
    <scope>NUCLEOTIDE SEQUENCE</scope>
    <source>
        <strain evidence="7">SS15</strain>
        <tissue evidence="7">Liver</tissue>
    </source>
</reference>
<feature type="compositionally biased region" description="Basic and acidic residues" evidence="3">
    <location>
        <begin position="1285"/>
        <end position="1324"/>
    </location>
</feature>
<feature type="domain" description="DAD" evidence="4">
    <location>
        <begin position="1324"/>
        <end position="1355"/>
    </location>
</feature>
<dbReference type="OrthoDB" id="1104827at2759"/>
<dbReference type="InterPro" id="IPR010473">
    <property type="entry name" value="GTPase-bd"/>
</dbReference>